<evidence type="ECO:0000256" key="1">
    <source>
        <dbReference type="SAM" id="MobiDB-lite"/>
    </source>
</evidence>
<dbReference type="Proteomes" id="UP001341281">
    <property type="component" value="Chromosome 08"/>
</dbReference>
<proteinExistence type="predicted"/>
<accession>A0AAQ3UIJ0</accession>
<feature type="compositionally biased region" description="Basic and acidic residues" evidence="1">
    <location>
        <begin position="60"/>
        <end position="79"/>
    </location>
</feature>
<reference evidence="2 3" key="1">
    <citation type="submission" date="2024-02" db="EMBL/GenBank/DDBJ databases">
        <title>High-quality chromosome-scale genome assembly of Pensacola bahiagrass (Paspalum notatum Flugge var. saurae).</title>
        <authorList>
            <person name="Vega J.M."/>
            <person name="Podio M."/>
            <person name="Orjuela J."/>
            <person name="Siena L.A."/>
            <person name="Pessino S.C."/>
            <person name="Combes M.C."/>
            <person name="Mariac C."/>
            <person name="Albertini E."/>
            <person name="Pupilli F."/>
            <person name="Ortiz J.P.A."/>
            <person name="Leblanc O."/>
        </authorList>
    </citation>
    <scope>NUCLEOTIDE SEQUENCE [LARGE SCALE GENOMIC DNA]</scope>
    <source>
        <strain evidence="2">R1</strain>
        <tissue evidence="2">Leaf</tissue>
    </source>
</reference>
<gene>
    <name evidence="2" type="ORF">U9M48_036133</name>
</gene>
<name>A0AAQ3UIJ0_PASNO</name>
<organism evidence="2 3">
    <name type="scientific">Paspalum notatum var. saurae</name>
    <dbReference type="NCBI Taxonomy" id="547442"/>
    <lineage>
        <taxon>Eukaryota</taxon>
        <taxon>Viridiplantae</taxon>
        <taxon>Streptophyta</taxon>
        <taxon>Embryophyta</taxon>
        <taxon>Tracheophyta</taxon>
        <taxon>Spermatophyta</taxon>
        <taxon>Magnoliopsida</taxon>
        <taxon>Liliopsida</taxon>
        <taxon>Poales</taxon>
        <taxon>Poaceae</taxon>
        <taxon>PACMAD clade</taxon>
        <taxon>Panicoideae</taxon>
        <taxon>Andropogonodae</taxon>
        <taxon>Paspaleae</taxon>
        <taxon>Paspalinae</taxon>
        <taxon>Paspalum</taxon>
    </lineage>
</organism>
<protein>
    <submittedName>
        <fullName evidence="2">Uncharacterized protein</fullName>
    </submittedName>
</protein>
<dbReference type="EMBL" id="CP144752">
    <property type="protein sequence ID" value="WVZ89769.1"/>
    <property type="molecule type" value="Genomic_DNA"/>
</dbReference>
<dbReference type="AlphaFoldDB" id="A0AAQ3UIJ0"/>
<feature type="region of interest" description="Disordered" evidence="1">
    <location>
        <begin position="1"/>
        <end position="81"/>
    </location>
</feature>
<sequence>MLPPPTDVASPTRAPLPPPSRHVAAQGDQDEPNLPSPVIDAKERKRQRDRKRYAALSVQKKNEINKKRHEAHMDTDTEQLHMNQTSEAIDFETSGDMATGSDNCSGVDFTNLSTDDVPGLLASHDSNYEMFP</sequence>
<feature type="compositionally biased region" description="Basic residues" evidence="1">
    <location>
        <begin position="44"/>
        <end position="53"/>
    </location>
</feature>
<keyword evidence="3" id="KW-1185">Reference proteome</keyword>
<evidence type="ECO:0000313" key="2">
    <source>
        <dbReference type="EMBL" id="WVZ89769.1"/>
    </source>
</evidence>
<evidence type="ECO:0000313" key="3">
    <source>
        <dbReference type="Proteomes" id="UP001341281"/>
    </source>
</evidence>